<comment type="similarity">
    <text evidence="1 2">Belongs to the calycin superfamily. Lipocalin family.</text>
</comment>
<dbReference type="Proteomes" id="UP001595379">
    <property type="component" value="Unassembled WGS sequence"/>
</dbReference>
<evidence type="ECO:0000313" key="5">
    <source>
        <dbReference type="Proteomes" id="UP001595379"/>
    </source>
</evidence>
<reference evidence="5" key="1">
    <citation type="journal article" date="2019" name="Int. J. Syst. Evol. Microbiol.">
        <title>The Global Catalogue of Microorganisms (GCM) 10K type strain sequencing project: providing services to taxonomists for standard genome sequencing and annotation.</title>
        <authorList>
            <consortium name="The Broad Institute Genomics Platform"/>
            <consortium name="The Broad Institute Genome Sequencing Center for Infectious Disease"/>
            <person name="Wu L."/>
            <person name="Ma J."/>
        </authorList>
    </citation>
    <scope>NUCLEOTIDE SEQUENCE [LARGE SCALE GENOMIC DNA]</scope>
    <source>
        <strain evidence="5">KCTC 52487</strain>
    </source>
</reference>
<keyword evidence="2" id="KW-0446">Lipid-binding</keyword>
<protein>
    <recommendedName>
        <fullName evidence="2">Outer membrane lipoprotein Blc</fullName>
    </recommendedName>
</protein>
<dbReference type="PRINTS" id="PR01171">
    <property type="entry name" value="BCTLIPOCALIN"/>
</dbReference>
<dbReference type="PIRSF" id="PIRSF036893">
    <property type="entry name" value="Lipocalin_ApoD"/>
    <property type="match status" value="1"/>
</dbReference>
<sequence length="197" mass="21670">MLKPLLAAAALSLPLAACMSSPPDRLAGDQPPPTVESVDLDRYLGLWFEVARAEHGFEDGCQGVTAFYEMNDDGTIRVINRCWKDSLDGELDVAEGRARLADPGDTAKLEVSFFGPFYGDYWILDLAEDYSWAVVSEPAGRYLWILSRDPQPGEAFIEERLSFLQGLGYDTEGLVYPDQWESLAAMPTTGLPDGAVQ</sequence>
<dbReference type="RefSeq" id="WP_343162896.1">
    <property type="nucleotide sequence ID" value="NZ_JBHRSV010000028.1"/>
</dbReference>
<evidence type="ECO:0000259" key="3">
    <source>
        <dbReference type="Pfam" id="PF08212"/>
    </source>
</evidence>
<dbReference type="PANTHER" id="PTHR10612:SF34">
    <property type="entry name" value="APOLIPOPROTEIN D"/>
    <property type="match status" value="1"/>
</dbReference>
<dbReference type="InterPro" id="IPR022271">
    <property type="entry name" value="Lipocalin_ApoD"/>
</dbReference>
<keyword evidence="5" id="KW-1185">Reference proteome</keyword>
<dbReference type="InterPro" id="IPR002446">
    <property type="entry name" value="Lipocalin_bac"/>
</dbReference>
<name>A0ABV6ZZU3_9PROT</name>
<keyword evidence="2" id="KW-0998">Cell outer membrane</keyword>
<evidence type="ECO:0000256" key="2">
    <source>
        <dbReference type="PIRNR" id="PIRNR036893"/>
    </source>
</evidence>
<comment type="function">
    <text evidence="2">Involved in the storage or transport of lipids necessary for membrane maintenance under stressful conditions. Displays a binding preference for lysophospholipids.</text>
</comment>
<evidence type="ECO:0000256" key="1">
    <source>
        <dbReference type="ARBA" id="ARBA00006889"/>
    </source>
</evidence>
<dbReference type="Pfam" id="PF08212">
    <property type="entry name" value="Lipocalin_2"/>
    <property type="match status" value="1"/>
</dbReference>
<dbReference type="PROSITE" id="PS00213">
    <property type="entry name" value="LIPOCALIN"/>
    <property type="match status" value="1"/>
</dbReference>
<dbReference type="SUPFAM" id="SSF50814">
    <property type="entry name" value="Lipocalins"/>
    <property type="match status" value="1"/>
</dbReference>
<dbReference type="InterPro" id="IPR022272">
    <property type="entry name" value="Lipocalin_CS"/>
</dbReference>
<dbReference type="InterPro" id="IPR000566">
    <property type="entry name" value="Lipocln_cytosolic_FA-bd_dom"/>
</dbReference>
<organism evidence="4 5">
    <name type="scientific">Hyphobacterium vulgare</name>
    <dbReference type="NCBI Taxonomy" id="1736751"/>
    <lineage>
        <taxon>Bacteria</taxon>
        <taxon>Pseudomonadati</taxon>
        <taxon>Pseudomonadota</taxon>
        <taxon>Alphaproteobacteria</taxon>
        <taxon>Maricaulales</taxon>
        <taxon>Maricaulaceae</taxon>
        <taxon>Hyphobacterium</taxon>
    </lineage>
</organism>
<dbReference type="InterPro" id="IPR047202">
    <property type="entry name" value="Lipocalin_Blc-like_dom"/>
</dbReference>
<evidence type="ECO:0000313" key="4">
    <source>
        <dbReference type="EMBL" id="MFC2926908.1"/>
    </source>
</evidence>
<keyword evidence="2" id="KW-0472">Membrane</keyword>
<keyword evidence="2" id="KW-0449">Lipoprotein</keyword>
<comment type="subunit">
    <text evidence="2">Homodimer.</text>
</comment>
<accession>A0ABV6ZZU3</accession>
<comment type="caution">
    <text evidence="4">The sequence shown here is derived from an EMBL/GenBank/DDBJ whole genome shotgun (WGS) entry which is preliminary data.</text>
</comment>
<comment type="subcellular location">
    <subcellularLocation>
        <location evidence="2">Cell outer membrane</location>
    </subcellularLocation>
</comment>
<gene>
    <name evidence="4" type="ORF">ACFOOR_12390</name>
</gene>
<feature type="domain" description="Lipocalin/cytosolic fatty-acid binding" evidence="3">
    <location>
        <begin position="38"/>
        <end position="178"/>
    </location>
</feature>
<dbReference type="Gene3D" id="2.40.128.20">
    <property type="match status" value="1"/>
</dbReference>
<dbReference type="InterPro" id="IPR012674">
    <property type="entry name" value="Calycin"/>
</dbReference>
<dbReference type="CDD" id="cd19438">
    <property type="entry name" value="lipocalin_Blc-like"/>
    <property type="match status" value="1"/>
</dbReference>
<proteinExistence type="inferred from homology"/>
<dbReference type="PANTHER" id="PTHR10612">
    <property type="entry name" value="APOLIPOPROTEIN D"/>
    <property type="match status" value="1"/>
</dbReference>
<dbReference type="EMBL" id="JBHRSV010000028">
    <property type="protein sequence ID" value="MFC2926908.1"/>
    <property type="molecule type" value="Genomic_DNA"/>
</dbReference>